<keyword evidence="2" id="KW-1185">Reference proteome</keyword>
<proteinExistence type="predicted"/>
<dbReference type="PANTHER" id="PTHR24030">
    <property type="entry name" value="PROTEIN CMSS1"/>
    <property type="match status" value="1"/>
</dbReference>
<dbReference type="InterPro" id="IPR032704">
    <property type="entry name" value="Cms1"/>
</dbReference>
<protein>
    <submittedName>
        <fullName evidence="1">Uncharacterized protein</fullName>
    </submittedName>
</protein>
<dbReference type="InterPro" id="IPR027417">
    <property type="entry name" value="P-loop_NTPase"/>
</dbReference>
<gene>
    <name evidence="1" type="ORF">ACEWY4_027890</name>
</gene>
<dbReference type="Gene3D" id="3.40.50.300">
    <property type="entry name" value="P-loop containing nucleotide triphosphate hydrolases"/>
    <property type="match status" value="1"/>
</dbReference>
<dbReference type="EMBL" id="JBHFQA010000285">
    <property type="protein sequence ID" value="KAL2076510.1"/>
    <property type="molecule type" value="Genomic_DNA"/>
</dbReference>
<accession>A0ABD1IQM5</accession>
<evidence type="ECO:0000313" key="2">
    <source>
        <dbReference type="Proteomes" id="UP001591681"/>
    </source>
</evidence>
<sequence>MQLLNKIVAHIGVGTPARIAELIQKDGLSLEALKYVVLDWNWRDQKSRRMVDIPEVKPEMLKMLETGILQRCRNGDTKIGLF</sequence>
<reference evidence="1 2" key="1">
    <citation type="submission" date="2024-09" db="EMBL/GenBank/DDBJ databases">
        <title>A chromosome-level genome assembly of Gray's grenadier anchovy, Coilia grayii.</title>
        <authorList>
            <person name="Fu Z."/>
        </authorList>
    </citation>
    <scope>NUCLEOTIDE SEQUENCE [LARGE SCALE GENOMIC DNA]</scope>
    <source>
        <strain evidence="1">G4</strain>
        <tissue evidence="1">Muscle</tissue>
    </source>
</reference>
<dbReference type="AlphaFoldDB" id="A0ABD1IQM5"/>
<organism evidence="1 2">
    <name type="scientific">Coilia grayii</name>
    <name type="common">Gray's grenadier anchovy</name>
    <dbReference type="NCBI Taxonomy" id="363190"/>
    <lineage>
        <taxon>Eukaryota</taxon>
        <taxon>Metazoa</taxon>
        <taxon>Chordata</taxon>
        <taxon>Craniata</taxon>
        <taxon>Vertebrata</taxon>
        <taxon>Euteleostomi</taxon>
        <taxon>Actinopterygii</taxon>
        <taxon>Neopterygii</taxon>
        <taxon>Teleostei</taxon>
        <taxon>Clupei</taxon>
        <taxon>Clupeiformes</taxon>
        <taxon>Clupeoidei</taxon>
        <taxon>Engraulidae</taxon>
        <taxon>Coilinae</taxon>
        <taxon>Coilia</taxon>
    </lineage>
</organism>
<name>A0ABD1IQM5_9TELE</name>
<dbReference type="Pfam" id="PF14617">
    <property type="entry name" value="CMS1"/>
    <property type="match status" value="1"/>
</dbReference>
<comment type="caution">
    <text evidence="1">The sequence shown here is derived from an EMBL/GenBank/DDBJ whole genome shotgun (WGS) entry which is preliminary data.</text>
</comment>
<dbReference type="Proteomes" id="UP001591681">
    <property type="component" value="Unassembled WGS sequence"/>
</dbReference>
<dbReference type="PANTHER" id="PTHR24030:SF0">
    <property type="entry name" value="PROTEIN CMSS1"/>
    <property type="match status" value="1"/>
</dbReference>
<evidence type="ECO:0000313" key="1">
    <source>
        <dbReference type="EMBL" id="KAL2076510.1"/>
    </source>
</evidence>